<protein>
    <recommendedName>
        <fullName evidence="3">Sulfurtransferase</fullName>
    </recommendedName>
</protein>
<name>G3AM32_SPAPN</name>
<dbReference type="PANTHER" id="PTHR11364">
    <property type="entry name" value="THIOSULFATE SULFERTANSFERASE"/>
    <property type="match status" value="1"/>
</dbReference>
<sequence length="318" mass="35549">MAKPILSTITPTAYRALLSRANGINRVVPIDATWVMPNVPRTPAKEFLEVERIPNAAFFDLDKYCGDSPYPHMLPTQSTFNEALNDLGLKSTDSIVVYDTEGNFSSPRAAWTFSLFGHRQVYLLDNYLNYKKSSFPLDTTKIDSFKTPLSSEATSNTAIPESEFKTRYNQQVIEYEELLDLVKSNQLAKDYLVLDARALGRFTGEADEPRAGLSSGHIPGAKCLPFPKVLDANKQYKSKQEILQVIAHDLNIDLSNDAWKERYPKGIIVMCGTGVTAVILRFALTSILGLDVPVRVYDGSWTEWAQRAPKEFIVKSNG</sequence>
<dbReference type="SUPFAM" id="SSF52821">
    <property type="entry name" value="Rhodanese/Cell cycle control phosphatase"/>
    <property type="match status" value="2"/>
</dbReference>
<gene>
    <name evidence="5" type="ORF">SPAPADRAFT_136200</name>
</gene>
<evidence type="ECO:0000256" key="3">
    <source>
        <dbReference type="RuleBase" id="RU000507"/>
    </source>
</evidence>
<dbReference type="InterPro" id="IPR001763">
    <property type="entry name" value="Rhodanese-like_dom"/>
</dbReference>
<reference evidence="5 6" key="1">
    <citation type="journal article" date="2011" name="Proc. Natl. Acad. Sci. U.S.A.">
        <title>Comparative genomics of xylose-fermenting fungi for enhanced biofuel production.</title>
        <authorList>
            <person name="Wohlbach D.J."/>
            <person name="Kuo A."/>
            <person name="Sato T.K."/>
            <person name="Potts K.M."/>
            <person name="Salamov A.A."/>
            <person name="LaButti K.M."/>
            <person name="Sun H."/>
            <person name="Clum A."/>
            <person name="Pangilinan J.L."/>
            <person name="Lindquist E.A."/>
            <person name="Lucas S."/>
            <person name="Lapidus A."/>
            <person name="Jin M."/>
            <person name="Gunawan C."/>
            <person name="Balan V."/>
            <person name="Dale B.E."/>
            <person name="Jeffries T.W."/>
            <person name="Zinkel R."/>
            <person name="Barry K.W."/>
            <person name="Grigoriev I.V."/>
            <person name="Gasch A.P."/>
        </authorList>
    </citation>
    <scope>NUCLEOTIDE SEQUENCE [LARGE SCALE GENOMIC DNA]</scope>
    <source>
        <strain evidence="6">NRRL Y-27907 / 11-Y1</strain>
    </source>
</reference>
<dbReference type="HOGENOM" id="CLU_031618_3_1_1"/>
<dbReference type="PROSITE" id="PS00683">
    <property type="entry name" value="RHODANESE_2"/>
    <property type="match status" value="1"/>
</dbReference>
<dbReference type="OMA" id="NNNWFAS"/>
<dbReference type="CDD" id="cd01448">
    <property type="entry name" value="TST_Repeat_1"/>
    <property type="match status" value="1"/>
</dbReference>
<dbReference type="GO" id="GO:0005739">
    <property type="term" value="C:mitochondrion"/>
    <property type="evidence" value="ECO:0007669"/>
    <property type="project" value="TreeGrafter"/>
</dbReference>
<dbReference type="FunCoup" id="G3AM32">
    <property type="interactions" value="468"/>
</dbReference>
<keyword evidence="1 3" id="KW-0808">Transferase</keyword>
<evidence type="ECO:0000313" key="5">
    <source>
        <dbReference type="EMBL" id="EGW32737.1"/>
    </source>
</evidence>
<dbReference type="AlphaFoldDB" id="G3AM32"/>
<dbReference type="InterPro" id="IPR001307">
    <property type="entry name" value="Thiosulphate_STrfase_CS"/>
</dbReference>
<evidence type="ECO:0000259" key="4">
    <source>
        <dbReference type="PROSITE" id="PS50206"/>
    </source>
</evidence>
<organism evidence="6">
    <name type="scientific">Spathaspora passalidarum (strain NRRL Y-27907 / 11-Y1)</name>
    <dbReference type="NCBI Taxonomy" id="619300"/>
    <lineage>
        <taxon>Eukaryota</taxon>
        <taxon>Fungi</taxon>
        <taxon>Dikarya</taxon>
        <taxon>Ascomycota</taxon>
        <taxon>Saccharomycotina</taxon>
        <taxon>Pichiomycetes</taxon>
        <taxon>Debaryomycetaceae</taxon>
        <taxon>Spathaspora</taxon>
    </lineage>
</organism>
<dbReference type="GeneID" id="18869949"/>
<feature type="domain" description="Rhodanese" evidence="4">
    <location>
        <begin position="187"/>
        <end position="313"/>
    </location>
</feature>
<dbReference type="Gene3D" id="3.40.250.10">
    <property type="entry name" value="Rhodanese-like domain"/>
    <property type="match status" value="2"/>
</dbReference>
<dbReference type="InterPro" id="IPR045078">
    <property type="entry name" value="TST/MPST-like"/>
</dbReference>
<dbReference type="CDD" id="cd01449">
    <property type="entry name" value="TST_Repeat_2"/>
    <property type="match status" value="1"/>
</dbReference>
<dbReference type="PROSITE" id="PS50206">
    <property type="entry name" value="RHODANESE_3"/>
    <property type="match status" value="2"/>
</dbReference>
<evidence type="ECO:0000256" key="2">
    <source>
        <dbReference type="ARBA" id="ARBA00022737"/>
    </source>
</evidence>
<dbReference type="eggNOG" id="KOG1529">
    <property type="taxonomic scope" value="Eukaryota"/>
</dbReference>
<dbReference type="SMART" id="SM00450">
    <property type="entry name" value="RHOD"/>
    <property type="match status" value="2"/>
</dbReference>
<dbReference type="KEGG" id="spaa:SPAPADRAFT_136200"/>
<dbReference type="Pfam" id="PF00581">
    <property type="entry name" value="Rhodanese"/>
    <property type="match status" value="1"/>
</dbReference>
<evidence type="ECO:0000256" key="1">
    <source>
        <dbReference type="ARBA" id="ARBA00022679"/>
    </source>
</evidence>
<dbReference type="FunFam" id="3.40.250.10:FF:000069">
    <property type="entry name" value="Sulfurtransferase"/>
    <property type="match status" value="1"/>
</dbReference>
<accession>G3AM32</accession>
<evidence type="ECO:0000313" key="6">
    <source>
        <dbReference type="Proteomes" id="UP000000709"/>
    </source>
</evidence>
<feature type="domain" description="Rhodanese" evidence="4">
    <location>
        <begin position="23"/>
        <end position="139"/>
    </location>
</feature>
<keyword evidence="6" id="KW-1185">Reference proteome</keyword>
<dbReference type="InParanoid" id="G3AM32"/>
<dbReference type="PANTHER" id="PTHR11364:SF27">
    <property type="entry name" value="SULFURTRANSFERASE"/>
    <property type="match status" value="1"/>
</dbReference>
<dbReference type="GO" id="GO:0002143">
    <property type="term" value="P:tRNA wobble position uridine thiolation"/>
    <property type="evidence" value="ECO:0007669"/>
    <property type="project" value="EnsemblFungi"/>
</dbReference>
<keyword evidence="2" id="KW-0677">Repeat</keyword>
<dbReference type="STRING" id="619300.G3AM32"/>
<dbReference type="Proteomes" id="UP000000709">
    <property type="component" value="Unassembled WGS sequence"/>
</dbReference>
<dbReference type="GO" id="GO:0004792">
    <property type="term" value="F:thiosulfate-cyanide sulfurtransferase activity"/>
    <property type="evidence" value="ECO:0007669"/>
    <property type="project" value="EnsemblFungi"/>
</dbReference>
<dbReference type="InterPro" id="IPR036873">
    <property type="entry name" value="Rhodanese-like_dom_sf"/>
</dbReference>
<dbReference type="OrthoDB" id="270167at2759"/>
<dbReference type="RefSeq" id="XP_007374252.1">
    <property type="nucleotide sequence ID" value="XM_007374190.1"/>
</dbReference>
<proteinExistence type="predicted"/>
<dbReference type="EMBL" id="GL996501">
    <property type="protein sequence ID" value="EGW32737.1"/>
    <property type="molecule type" value="Genomic_DNA"/>
</dbReference>